<dbReference type="InterPro" id="IPR038725">
    <property type="entry name" value="YdaG_split_barrel_FMN-bd"/>
</dbReference>
<comment type="caution">
    <text evidence="2">The sequence shown here is derived from an EMBL/GenBank/DDBJ whole genome shotgun (WGS) entry which is preliminary data.</text>
</comment>
<organism evidence="2 3">
    <name type="scientific">Caulobacter rhizosphaerae</name>
    <dbReference type="NCBI Taxonomy" id="2010972"/>
    <lineage>
        <taxon>Bacteria</taxon>
        <taxon>Pseudomonadati</taxon>
        <taxon>Pseudomonadota</taxon>
        <taxon>Alphaproteobacteria</taxon>
        <taxon>Caulobacterales</taxon>
        <taxon>Caulobacteraceae</taxon>
        <taxon>Caulobacter</taxon>
    </lineage>
</organism>
<accession>A0ABU1N7I4</accession>
<protein>
    <submittedName>
        <fullName evidence="2">General stress protein 26</fullName>
    </submittedName>
</protein>
<feature type="domain" description="General stress protein FMN-binding split barrel" evidence="1">
    <location>
        <begin position="13"/>
        <end position="156"/>
    </location>
</feature>
<dbReference type="Pfam" id="PF16242">
    <property type="entry name" value="Pyrid_ox_like"/>
    <property type="match status" value="1"/>
</dbReference>
<dbReference type="SUPFAM" id="SSF50475">
    <property type="entry name" value="FMN-binding split barrel"/>
    <property type="match status" value="1"/>
</dbReference>
<dbReference type="PANTHER" id="PTHR34818">
    <property type="entry name" value="PROTEIN BLI-3"/>
    <property type="match status" value="1"/>
</dbReference>
<proteinExistence type="predicted"/>
<dbReference type="InterPro" id="IPR012349">
    <property type="entry name" value="Split_barrel_FMN-bd"/>
</dbReference>
<dbReference type="Gene3D" id="2.30.110.10">
    <property type="entry name" value="Electron Transport, Fmn-binding Protein, Chain A"/>
    <property type="match status" value="1"/>
</dbReference>
<gene>
    <name evidence="2" type="ORF">J2800_004770</name>
</gene>
<reference evidence="2 3" key="1">
    <citation type="submission" date="2023-07" db="EMBL/GenBank/DDBJ databases">
        <title>Sorghum-associated microbial communities from plants grown in Nebraska, USA.</title>
        <authorList>
            <person name="Schachtman D."/>
        </authorList>
    </citation>
    <scope>NUCLEOTIDE SEQUENCE [LARGE SCALE GENOMIC DNA]</scope>
    <source>
        <strain evidence="2 3">DS2154</strain>
    </source>
</reference>
<sequence>MSTDPNDKAAVEKRLWKELDDARFGMLGLMNAHQHFQPMTAFAEPEGGQVWFFTRDDTDLAKSASGGAEAMLIVQSKDQEFQACIGGVLSTARDTARIDKYWNPIVAAWFPDGKDDPALTLLRLDVRDAELWISKGGPVRFAWEVAKANLTDSPPDLGDKAHVKLA</sequence>
<evidence type="ECO:0000313" key="3">
    <source>
        <dbReference type="Proteomes" id="UP001262754"/>
    </source>
</evidence>
<evidence type="ECO:0000259" key="1">
    <source>
        <dbReference type="Pfam" id="PF16242"/>
    </source>
</evidence>
<evidence type="ECO:0000313" key="2">
    <source>
        <dbReference type="EMBL" id="MDR6534000.1"/>
    </source>
</evidence>
<keyword evidence="3" id="KW-1185">Reference proteome</keyword>
<dbReference type="RefSeq" id="WP_310035126.1">
    <property type="nucleotide sequence ID" value="NZ_JAVDRL010000017.1"/>
</dbReference>
<name>A0ABU1N7I4_9CAUL</name>
<dbReference type="EMBL" id="JAVDRL010000017">
    <property type="protein sequence ID" value="MDR6534000.1"/>
    <property type="molecule type" value="Genomic_DNA"/>
</dbReference>
<dbReference type="InterPro" id="IPR052917">
    <property type="entry name" value="Stress-Dev_Protein"/>
</dbReference>
<dbReference type="Proteomes" id="UP001262754">
    <property type="component" value="Unassembled WGS sequence"/>
</dbReference>
<dbReference type="PANTHER" id="PTHR34818:SF1">
    <property type="entry name" value="PROTEIN BLI-3"/>
    <property type="match status" value="1"/>
</dbReference>